<dbReference type="AlphaFoldDB" id="A0A832WTD6"/>
<protein>
    <submittedName>
        <fullName evidence="2">PIN domain-containing protein</fullName>
    </submittedName>
</protein>
<reference evidence="2" key="1">
    <citation type="journal article" date="2020" name="bioRxiv">
        <title>A rank-normalized archaeal taxonomy based on genome phylogeny resolves widespread incomplete and uneven classifications.</title>
        <authorList>
            <person name="Rinke C."/>
            <person name="Chuvochina M."/>
            <person name="Mussig A.J."/>
            <person name="Chaumeil P.-A."/>
            <person name="Waite D.W."/>
            <person name="Whitman W.B."/>
            <person name="Parks D.H."/>
            <person name="Hugenholtz P."/>
        </authorList>
    </citation>
    <scope>NUCLEOTIDE SEQUENCE</scope>
    <source>
        <strain evidence="2">UBA8838</strain>
    </source>
</reference>
<accession>A0A832WTD6</accession>
<sequence length="136" mass="15928">MRERVLVDTNIIIQKRDMIFDFLKNYDPIFSDLIITEVMKVIRENAIESKKKNKPEVANKYLAFGQKFLKILYQQNTQLAYPDIKDFTDAFTLMFDRDVDAVDAVMAVIAKRQGVNVLSNDKDLDRLKDYTKRISI</sequence>
<dbReference type="InterPro" id="IPR002716">
    <property type="entry name" value="PIN_dom"/>
</dbReference>
<proteinExistence type="predicted"/>
<dbReference type="Proteomes" id="UP000646844">
    <property type="component" value="Unassembled WGS sequence"/>
</dbReference>
<feature type="domain" description="PIN" evidence="1">
    <location>
        <begin position="5"/>
        <end position="128"/>
    </location>
</feature>
<evidence type="ECO:0000313" key="3">
    <source>
        <dbReference type="Proteomes" id="UP000646844"/>
    </source>
</evidence>
<dbReference type="SUPFAM" id="SSF88723">
    <property type="entry name" value="PIN domain-like"/>
    <property type="match status" value="1"/>
</dbReference>
<evidence type="ECO:0000313" key="2">
    <source>
        <dbReference type="EMBL" id="HII74194.1"/>
    </source>
</evidence>
<comment type="caution">
    <text evidence="2">The sequence shown here is derived from an EMBL/GenBank/DDBJ whole genome shotgun (WGS) entry which is preliminary data.</text>
</comment>
<name>A0A832WTD6_9CREN</name>
<organism evidence="2 3">
    <name type="scientific">Sulfurisphaera tokodaii</name>
    <dbReference type="NCBI Taxonomy" id="111955"/>
    <lineage>
        <taxon>Archaea</taxon>
        <taxon>Thermoproteota</taxon>
        <taxon>Thermoprotei</taxon>
        <taxon>Sulfolobales</taxon>
        <taxon>Sulfolobaceae</taxon>
        <taxon>Sulfurisphaera</taxon>
    </lineage>
</organism>
<evidence type="ECO:0000259" key="1">
    <source>
        <dbReference type="Pfam" id="PF01850"/>
    </source>
</evidence>
<dbReference type="Pfam" id="PF01850">
    <property type="entry name" value="PIN"/>
    <property type="match status" value="1"/>
</dbReference>
<dbReference type="EMBL" id="DUJO01000032">
    <property type="protein sequence ID" value="HII74194.1"/>
    <property type="molecule type" value="Genomic_DNA"/>
</dbReference>
<dbReference type="InterPro" id="IPR029060">
    <property type="entry name" value="PIN-like_dom_sf"/>
</dbReference>
<gene>
    <name evidence="2" type="ORF">HA332_07430</name>
</gene>
<dbReference type="Gene3D" id="3.40.50.1010">
    <property type="entry name" value="5'-nuclease"/>
    <property type="match status" value="1"/>
</dbReference>